<dbReference type="InterPro" id="IPR027417">
    <property type="entry name" value="P-loop_NTPase"/>
</dbReference>
<evidence type="ECO:0000313" key="1">
    <source>
        <dbReference type="EMBL" id="BAY99999.1"/>
    </source>
</evidence>
<dbReference type="Gene3D" id="3.40.50.300">
    <property type="entry name" value="P-loop containing nucleotide triphosphate hydrolases"/>
    <property type="match status" value="1"/>
</dbReference>
<dbReference type="PROSITE" id="PS51257">
    <property type="entry name" value="PROKAR_LIPOPROTEIN"/>
    <property type="match status" value="1"/>
</dbReference>
<evidence type="ECO:0008006" key="3">
    <source>
        <dbReference type="Google" id="ProtNLM"/>
    </source>
</evidence>
<evidence type="ECO:0000313" key="2">
    <source>
        <dbReference type="Proteomes" id="UP000218785"/>
    </source>
</evidence>
<dbReference type="KEGG" id="ttq:NIES37_39820"/>
<dbReference type="Proteomes" id="UP000218785">
    <property type="component" value="Chromosome"/>
</dbReference>
<dbReference type="RefSeq" id="WP_190445718.1">
    <property type="nucleotide sequence ID" value="NZ_CAWNJS010000001.1"/>
</dbReference>
<protein>
    <recommendedName>
        <fullName evidence="3">DUF927 domain-containing protein</fullName>
    </recommendedName>
</protein>
<keyword evidence="2" id="KW-1185">Reference proteome</keyword>
<organism evidence="1 2">
    <name type="scientific">Tolypothrix tenuis PCC 7101</name>
    <dbReference type="NCBI Taxonomy" id="231146"/>
    <lineage>
        <taxon>Bacteria</taxon>
        <taxon>Bacillati</taxon>
        <taxon>Cyanobacteriota</taxon>
        <taxon>Cyanophyceae</taxon>
        <taxon>Nostocales</taxon>
        <taxon>Tolypothrichaceae</taxon>
        <taxon>Tolypothrix</taxon>
    </lineage>
</organism>
<sequence>MPGNPKKGKYSSKKNPCPVCGNTAGSCKLNDDGSLYCYHSLGDSAPSGYIYIRELASGMGQEFITPLVADELFRAATELQNRGKKASSKEIAQLTGLPNSWARALQKAYPSRFREFNDFNYHRSRIVVKSKHQMPNNQLQNQPQPQMKVLSEEERDKHYRAILSQLQLTDAHRNHLTEVRKLSEFIDFIGFRSWQTKQVEHISANLPGVVERNGSLYLYGQPGLFLPIYNEIRQIIAFQLLPDDRSSGKYKWGSSTPVDGNGPRLDNGEMPLAFCHPLSIQLSSIGLAEGILKAHSVACHLQQIIIGAPGATWDCSPNLLRRYLENIAHTRNISLSKLVIDLYVDAGMISNRHIMLRYYETVKLLQKWGCKIRVGWWEQLTKDQQDIDDLIIQGGRHQITYISVDEWISLWADNIRNDLLYIFVQFNTSDWVAPVQHPDRAELGYWKKIKASGGDVKWQWIPKAGFSFIVERELIGTNNAFGGLVLQVKRSYDSANEQDRVVVPAEALHRVTDFINCLSRSTGKVYLVNKLKPEELHQYLHKELAAYRERGGKGYKLSERLGRQSDGTWVFPDCQISADGMFLTEEQSLWVLNNALIAKEKIPIPKINTEYEVEVLPRLVSAMRNFFGESGFMSAFFTMAFSVAGLFYDEIQEAEGFFPVLGLYGDAGTGKTVAAVTALSLLGFDHRAKINQASESAYHERFKLMGGLTQFLDDPDKTQISWVCQQIKTQFGGGSRSVRENNQDPHSPLIVASNYSIGDNDPIILSRLIRLEFSGNPNPTAFPELRAIRRLCSSALPNLIKLGYHQQGIKDLESQLISKLPTAHARLASSLALVGYYAFRLAELSGVVWADEVWAYLSYLCGEANEDESKKSSLDDFVDKLLVLRSQTEVGEWNCRLITEDGNPENDNYKSLAVYIHSVWPVMSRYFKSELPYSQKMIRQQIHKAGGKTYSKQKFHCDKDSSIAYQRCQLNVRADLNGEIVVPKSPQMATRSCVEIPIELLQGRINSFELAGQTNFSVDHDNSQNLVTNSNEATS</sequence>
<dbReference type="SUPFAM" id="SSF52540">
    <property type="entry name" value="P-loop containing nucleoside triphosphate hydrolases"/>
    <property type="match status" value="1"/>
</dbReference>
<proteinExistence type="predicted"/>
<gene>
    <name evidence="1" type="ORF">NIES37_39820</name>
</gene>
<dbReference type="EMBL" id="AP018248">
    <property type="protein sequence ID" value="BAY99999.1"/>
    <property type="molecule type" value="Genomic_DNA"/>
</dbReference>
<dbReference type="AlphaFoldDB" id="A0A1Z4N2P7"/>
<accession>A0A1Z4N2P7</accession>
<reference evidence="1 2" key="1">
    <citation type="submission" date="2017-06" db="EMBL/GenBank/DDBJ databases">
        <title>Genome sequencing of cyanobaciteial culture collection at National Institute for Environmental Studies (NIES).</title>
        <authorList>
            <person name="Hirose Y."/>
            <person name="Shimura Y."/>
            <person name="Fujisawa T."/>
            <person name="Nakamura Y."/>
            <person name="Kawachi M."/>
        </authorList>
    </citation>
    <scope>NUCLEOTIDE SEQUENCE [LARGE SCALE GENOMIC DNA]</scope>
    <source>
        <strain evidence="1 2">NIES-37</strain>
    </source>
</reference>
<name>A0A1Z4N2P7_9CYAN</name>